<sequence>MSSSNNDFSILYKALPLAVLALAGAYYVMTAQKDIDSTQKSSSSIDQKTPEETTPRDNNNKKFVPQFLRDPDTGEYFVVEGEGQEPRLISLEEMYKLTGSRPVEQEPKPVEVPEVAEEPAVVVVDEAPVAVEMPVETAPVEAGAEQQPIVEEEAQQQEEEQQEPIEQPPVEPQQEPEAHHPEVLQAAPQERVIGIEDFEDFQDEEVDFELERANQQLPQNPIPIPGQAGPGPNTAANNNNRVVGTKKTKSLEKKEQRRAYFEHQRMEAMINKQEEEEFERKYGALIEAERSIRREAEEEAEREKREAAQKQKEEEERLAAEKERIRRDVNALKPGDSLRLETELEREVAKGLVSNSSFLVDEGRLLVKFSEEDFGQLAEMIKQKGFVSYEELAESLTALKN</sequence>
<dbReference type="Proteomes" id="UP000744676">
    <property type="component" value="Unassembled WGS sequence"/>
</dbReference>
<gene>
    <name evidence="1" type="ORF">D0Z00_002249</name>
</gene>
<proteinExistence type="predicted"/>
<keyword evidence="2" id="KW-1185">Reference proteome</keyword>
<evidence type="ECO:0000313" key="1">
    <source>
        <dbReference type="EMBL" id="KAF5097876.1"/>
    </source>
</evidence>
<comment type="caution">
    <text evidence="1">The sequence shown here is derived from an EMBL/GenBank/DDBJ whole genome shotgun (WGS) entry which is preliminary data.</text>
</comment>
<evidence type="ECO:0000313" key="2">
    <source>
        <dbReference type="Proteomes" id="UP000744676"/>
    </source>
</evidence>
<reference evidence="1 2" key="1">
    <citation type="journal article" date="2020" name="Front. Microbiol.">
        <title>Phenotypic and Genetic Characterization of the Cheese Ripening Yeast Geotrichum candidum.</title>
        <authorList>
            <person name="Perkins V."/>
            <person name="Vignola S."/>
            <person name="Lessard M.H."/>
            <person name="Plante P.L."/>
            <person name="Corbeil J."/>
            <person name="Dugat-Bony E."/>
            <person name="Frenette M."/>
            <person name="Labrie S."/>
        </authorList>
    </citation>
    <scope>NUCLEOTIDE SEQUENCE [LARGE SCALE GENOMIC DNA]</scope>
    <source>
        <strain evidence="1 2">LMA-1147</strain>
    </source>
</reference>
<dbReference type="EMBL" id="QVQA01000057">
    <property type="protein sequence ID" value="KAF5097876.1"/>
    <property type="molecule type" value="Genomic_DNA"/>
</dbReference>
<organism evidence="1 2">
    <name type="scientific">Geotrichum galactomycetum</name>
    <dbReference type="NCBI Taxonomy" id="27317"/>
    <lineage>
        <taxon>Eukaryota</taxon>
        <taxon>Fungi</taxon>
        <taxon>Dikarya</taxon>
        <taxon>Ascomycota</taxon>
        <taxon>Saccharomycotina</taxon>
        <taxon>Dipodascomycetes</taxon>
        <taxon>Dipodascales</taxon>
        <taxon>Dipodascaceae</taxon>
        <taxon>Geotrichum</taxon>
    </lineage>
</organism>
<name>A0ACB6V4P1_9ASCO</name>
<accession>A0ACB6V4P1</accession>
<protein>
    <submittedName>
        <fullName evidence="1">Uncharacterized protein</fullName>
    </submittedName>
</protein>